<dbReference type="Proteomes" id="UP000053237">
    <property type="component" value="Unassembled WGS sequence"/>
</dbReference>
<keyword evidence="4" id="KW-1185">Reference proteome</keyword>
<evidence type="ECO:0008006" key="5">
    <source>
        <dbReference type="Google" id="ProtNLM"/>
    </source>
</evidence>
<dbReference type="AlphaFoldDB" id="A0A024G033"/>
<dbReference type="SUPFAM" id="SSF48452">
    <property type="entry name" value="TPR-like"/>
    <property type="match status" value="3"/>
</dbReference>
<dbReference type="Pfam" id="PF13181">
    <property type="entry name" value="TPR_8"/>
    <property type="match status" value="3"/>
</dbReference>
<feature type="repeat" description="TPR" evidence="1">
    <location>
        <begin position="862"/>
        <end position="895"/>
    </location>
</feature>
<dbReference type="InterPro" id="IPR039340">
    <property type="entry name" value="Tfc4/TFIIIC-102/Sfc4"/>
</dbReference>
<sequence length="935" mass="106129">MSFQSLLEAALNEDELLHDTQDQNYCIVNGGRDSMGAARKEMIANSDQHSDIEMETASESAHESNEDSSYEEEEEDDDEEEDDSDVERQLWGASRAKRKHRRKKRVSNRRSSVVPSKLSPELSAMLGEANMMYASHQYDQAIVMLKDFIKKAPTIPDPYHTLGVIYEDRNNKAKALQFFLIACTLTPGDAELWKHVGHIAKEEKNMQQALFCFKSACKANPKDKDAVYNYIEMCQQQGHERKLAVAYKKLALLFPNDFSMWMQVAEAYHAAGKNDEAIDALKTCIEKATADPTIADAQQSESNAINMLADLYITLKQYQDAVQLIDDFHARKSATSSQTEQNIVESSDIPLDIVIKYGICHLFMNEIETAESIFTKLYSQDVESYMDLFVDVAEAYIASSGNDVEALNILKLLLPHENLWKDDIFLRYAECNARLGMKNIALEYYEKAIAYQYETDGLLVSPAIVLQGVVIARQLKEENRGLHMIEQWLPEVLKSAVCPYWKQKSRYGSDKKGLSDAEDEDEITKDDDEDSEMNDEDEEFNNGEAEEEPSLSVDAMDNRIRLKLLVEWGHLKYALGDPDALCNVGVPIIMTSLNQAPLVLKRQKHQNSTTSHISSVRGEHLKSKYIIDMTDSKQRDSVEGISLRVSQQLIVSRVIGEAAFHELAVGTAKALTECEKHTAAIELLTDVNASDKVLEPDNRFELRFLALTIALEFGEHRMAYDCARLNILEDSNNLAYWNLFGRVITIAGTFSFHQKFLAKVLKHEATNYPAIILAGHQSSYWDISLMAGEFTLAYQHDKENPLVLFCLGMAFLAASMQRTIKDRQHTVAKAFALLQQYQKIRTAESDENGNTPSGIDTIYRRLECWYNLGRAHHQLGLFHLAIAMYERVLRTCEEAKQIPAEYDLARETAYNLSLIYKQSGANDLARYLMRKYLTF</sequence>
<dbReference type="PANTHER" id="PTHR23082:SF0">
    <property type="entry name" value="GENERAL TRANSCRIPTION FACTOR 3C POLYPEPTIDE 3"/>
    <property type="match status" value="1"/>
</dbReference>
<dbReference type="SMART" id="SM00028">
    <property type="entry name" value="TPR"/>
    <property type="match status" value="5"/>
</dbReference>
<dbReference type="GO" id="GO:0000127">
    <property type="term" value="C:transcription factor TFIIIC complex"/>
    <property type="evidence" value="ECO:0007669"/>
    <property type="project" value="TreeGrafter"/>
</dbReference>
<comment type="caution">
    <text evidence="3">The sequence shown here is derived from an EMBL/GenBank/DDBJ whole genome shotgun (WGS) entry which is preliminary data.</text>
</comment>
<dbReference type="GO" id="GO:0006383">
    <property type="term" value="P:transcription by RNA polymerase III"/>
    <property type="evidence" value="ECO:0007669"/>
    <property type="project" value="InterPro"/>
</dbReference>
<name>A0A024G033_9STRA</name>
<dbReference type="PANTHER" id="PTHR23082">
    <property type="entry name" value="TRANSCRIPTION INITIATION FACTOR IIIC TFIIIC , POLYPEPTIDE 3-RELATED"/>
    <property type="match status" value="1"/>
</dbReference>
<feature type="repeat" description="TPR" evidence="1">
    <location>
        <begin position="190"/>
        <end position="223"/>
    </location>
</feature>
<feature type="compositionally biased region" description="Basic residues" evidence="2">
    <location>
        <begin position="95"/>
        <end position="108"/>
    </location>
</feature>
<dbReference type="InterPro" id="IPR019734">
    <property type="entry name" value="TPR_rpt"/>
</dbReference>
<dbReference type="Gene3D" id="1.25.40.10">
    <property type="entry name" value="Tetratricopeptide repeat domain"/>
    <property type="match status" value="2"/>
</dbReference>
<gene>
    <name evidence="3" type="ORF">BN9_007910</name>
</gene>
<feature type="compositionally biased region" description="Acidic residues" evidence="2">
    <location>
        <begin position="516"/>
        <end position="549"/>
    </location>
</feature>
<keyword evidence="1" id="KW-0802">TPR repeat</keyword>
<evidence type="ECO:0000256" key="1">
    <source>
        <dbReference type="PROSITE-ProRule" id="PRU00339"/>
    </source>
</evidence>
<feature type="region of interest" description="Disordered" evidence="2">
    <location>
        <begin position="506"/>
        <end position="552"/>
    </location>
</feature>
<dbReference type="PROSITE" id="PS50005">
    <property type="entry name" value="TPR"/>
    <property type="match status" value="3"/>
</dbReference>
<evidence type="ECO:0000256" key="2">
    <source>
        <dbReference type="SAM" id="MobiDB-lite"/>
    </source>
</evidence>
<dbReference type="InParanoid" id="A0A024G033"/>
<accession>A0A024G033</accession>
<evidence type="ECO:0000313" key="3">
    <source>
        <dbReference type="EMBL" id="CCI40007.1"/>
    </source>
</evidence>
<feature type="region of interest" description="Disordered" evidence="2">
    <location>
        <begin position="45"/>
        <end position="117"/>
    </location>
</feature>
<dbReference type="OrthoDB" id="9991317at2759"/>
<dbReference type="STRING" id="65357.A0A024G033"/>
<organism evidence="3 4">
    <name type="scientific">Albugo candida</name>
    <dbReference type="NCBI Taxonomy" id="65357"/>
    <lineage>
        <taxon>Eukaryota</taxon>
        <taxon>Sar</taxon>
        <taxon>Stramenopiles</taxon>
        <taxon>Oomycota</taxon>
        <taxon>Peronosporomycetes</taxon>
        <taxon>Albuginales</taxon>
        <taxon>Albuginaceae</taxon>
        <taxon>Albugo</taxon>
    </lineage>
</organism>
<feature type="repeat" description="TPR" evidence="1">
    <location>
        <begin position="156"/>
        <end position="189"/>
    </location>
</feature>
<reference evidence="3 4" key="1">
    <citation type="submission" date="2012-05" db="EMBL/GenBank/DDBJ databases">
        <title>Recombination and specialization in a pathogen metapopulation.</title>
        <authorList>
            <person name="Gardiner A."/>
            <person name="Kemen E."/>
            <person name="Schultz-Larsen T."/>
            <person name="MacLean D."/>
            <person name="Van Oosterhout C."/>
            <person name="Jones J.D.G."/>
        </authorList>
    </citation>
    <scope>NUCLEOTIDE SEQUENCE [LARGE SCALE GENOMIC DNA]</scope>
    <source>
        <strain evidence="3 4">Ac Nc2</strain>
    </source>
</reference>
<evidence type="ECO:0000313" key="4">
    <source>
        <dbReference type="Proteomes" id="UP000053237"/>
    </source>
</evidence>
<protein>
    <recommendedName>
        <fullName evidence="5">General transcription factor 3C polypeptide 3</fullName>
    </recommendedName>
</protein>
<feature type="compositionally biased region" description="Acidic residues" evidence="2">
    <location>
        <begin position="66"/>
        <end position="85"/>
    </location>
</feature>
<dbReference type="EMBL" id="CAIX01000005">
    <property type="protein sequence ID" value="CCI40007.1"/>
    <property type="molecule type" value="Genomic_DNA"/>
</dbReference>
<dbReference type="InterPro" id="IPR011990">
    <property type="entry name" value="TPR-like_helical_dom_sf"/>
</dbReference>
<proteinExistence type="predicted"/>